<gene>
    <name evidence="1" type="ORF">DKG74_06150</name>
</gene>
<evidence type="ECO:0000313" key="2">
    <source>
        <dbReference type="Proteomes" id="UP000245461"/>
    </source>
</evidence>
<keyword evidence="2" id="KW-1185">Reference proteome</keyword>
<dbReference type="OrthoDB" id="7280620at2"/>
<name>A0A317EF69_9PROT</name>
<dbReference type="Proteomes" id="UP000245461">
    <property type="component" value="Unassembled WGS sequence"/>
</dbReference>
<comment type="caution">
    <text evidence="1">The sequence shown here is derived from an EMBL/GenBank/DDBJ whole genome shotgun (WGS) entry which is preliminary data.</text>
</comment>
<accession>A0A317EF69</accession>
<sequence>MAIGSAVEKGPTVYVYDERGRQLFTKSRGSQPTDGLKGYTSGTVSIRHGFTIFTYDDKGRQVSSTSAR</sequence>
<evidence type="ECO:0000313" key="1">
    <source>
        <dbReference type="EMBL" id="PWR25401.1"/>
    </source>
</evidence>
<organism evidence="1 2">
    <name type="scientific">Zavarzinia aquatilis</name>
    <dbReference type="NCBI Taxonomy" id="2211142"/>
    <lineage>
        <taxon>Bacteria</taxon>
        <taxon>Pseudomonadati</taxon>
        <taxon>Pseudomonadota</taxon>
        <taxon>Alphaproteobacteria</taxon>
        <taxon>Rhodospirillales</taxon>
        <taxon>Zavarziniaceae</taxon>
        <taxon>Zavarzinia</taxon>
    </lineage>
</organism>
<dbReference type="RefSeq" id="WP_109903809.1">
    <property type="nucleotide sequence ID" value="NZ_QGLE01000002.1"/>
</dbReference>
<proteinExistence type="predicted"/>
<dbReference type="AlphaFoldDB" id="A0A317EF69"/>
<protein>
    <submittedName>
        <fullName evidence="1">Uncharacterized protein</fullName>
    </submittedName>
</protein>
<reference evidence="1 2" key="1">
    <citation type="submission" date="2018-05" db="EMBL/GenBank/DDBJ databases">
        <title>Zavarzinia sp. HR-AS.</title>
        <authorList>
            <person name="Lee Y."/>
            <person name="Jeon C.O."/>
        </authorList>
    </citation>
    <scope>NUCLEOTIDE SEQUENCE [LARGE SCALE GENOMIC DNA]</scope>
    <source>
        <strain evidence="1 2">HR-AS</strain>
    </source>
</reference>
<dbReference type="EMBL" id="QGLE01000002">
    <property type="protein sequence ID" value="PWR25401.1"/>
    <property type="molecule type" value="Genomic_DNA"/>
</dbReference>